<keyword evidence="1" id="KW-1133">Transmembrane helix</keyword>
<gene>
    <name evidence="2" type="ORF">J3R30DRAFT_3820284</name>
</gene>
<reference evidence="2" key="1">
    <citation type="submission" date="2022-08" db="EMBL/GenBank/DDBJ databases">
        <title>A Global Phylogenomic Analysis of the Shiitake Genus Lentinula.</title>
        <authorList>
            <consortium name="DOE Joint Genome Institute"/>
            <person name="Sierra-Patev S."/>
            <person name="Min B."/>
            <person name="Naranjo-Ortiz M."/>
            <person name="Looney B."/>
            <person name="Konkel Z."/>
            <person name="Slot J.C."/>
            <person name="Sakamoto Y."/>
            <person name="Steenwyk J.L."/>
            <person name="Rokas A."/>
            <person name="Carro J."/>
            <person name="Camarero S."/>
            <person name="Ferreira P."/>
            <person name="Molpeceres G."/>
            <person name="Ruiz-Duenas F.J."/>
            <person name="Serrano A."/>
            <person name="Henrissat B."/>
            <person name="Drula E."/>
            <person name="Hughes K.W."/>
            <person name="Mata J.L."/>
            <person name="Ishikawa N.K."/>
            <person name="Vargas-Isla R."/>
            <person name="Ushijima S."/>
            <person name="Smith C.A."/>
            <person name="Ahrendt S."/>
            <person name="Andreopoulos W."/>
            <person name="He G."/>
            <person name="Labutti K."/>
            <person name="Lipzen A."/>
            <person name="Ng V."/>
            <person name="Riley R."/>
            <person name="Sandor L."/>
            <person name="Barry K."/>
            <person name="Martinez A.T."/>
            <person name="Xiao Y."/>
            <person name="Gibbons J.G."/>
            <person name="Terashima K."/>
            <person name="Grigoriev I.V."/>
            <person name="Hibbett D.S."/>
        </authorList>
    </citation>
    <scope>NUCLEOTIDE SEQUENCE</scope>
    <source>
        <strain evidence="2">JLM2183</strain>
    </source>
</reference>
<evidence type="ECO:0000313" key="2">
    <source>
        <dbReference type="EMBL" id="KAJ4486185.1"/>
    </source>
</evidence>
<evidence type="ECO:0000256" key="1">
    <source>
        <dbReference type="SAM" id="Phobius"/>
    </source>
</evidence>
<dbReference type="PANTHER" id="PTHR36854:SF1">
    <property type="entry name" value="TRANSMEMBRANE PROTEIN"/>
    <property type="match status" value="1"/>
</dbReference>
<dbReference type="OrthoDB" id="2142503at2759"/>
<dbReference type="EMBL" id="JAOTPV010000003">
    <property type="protein sequence ID" value="KAJ4486185.1"/>
    <property type="molecule type" value="Genomic_DNA"/>
</dbReference>
<protein>
    <submittedName>
        <fullName evidence="2">Uncharacterized protein</fullName>
    </submittedName>
</protein>
<dbReference type="Proteomes" id="UP001150266">
    <property type="component" value="Unassembled WGS sequence"/>
</dbReference>
<proteinExistence type="predicted"/>
<keyword evidence="1" id="KW-0472">Membrane</keyword>
<organism evidence="2 3">
    <name type="scientific">Lentinula aciculospora</name>
    <dbReference type="NCBI Taxonomy" id="153920"/>
    <lineage>
        <taxon>Eukaryota</taxon>
        <taxon>Fungi</taxon>
        <taxon>Dikarya</taxon>
        <taxon>Basidiomycota</taxon>
        <taxon>Agaricomycotina</taxon>
        <taxon>Agaricomycetes</taxon>
        <taxon>Agaricomycetidae</taxon>
        <taxon>Agaricales</taxon>
        <taxon>Marasmiineae</taxon>
        <taxon>Omphalotaceae</taxon>
        <taxon>Lentinula</taxon>
    </lineage>
</organism>
<feature type="transmembrane region" description="Helical" evidence="1">
    <location>
        <begin position="96"/>
        <end position="114"/>
    </location>
</feature>
<sequence length="176" mass="19877">MAVLLSNIRLCKRLFFDAGSDQIQVGYFELVAERFALDSNAMSFFARECRKQWCLNQNLAICAGASLGDTDPDTATGKEGDVEARCFQRDSPRDQLVVTIFLLVVFGLLLGAGIKRRLEKAGLDVGSTWNNGVTWWEHLRSRMPVEELGLYRLRNRTGNDTRSRREEYVPVSNEPA</sequence>
<accession>A0A9W9AM74</accession>
<keyword evidence="1" id="KW-0812">Transmembrane</keyword>
<comment type="caution">
    <text evidence="2">The sequence shown here is derived from an EMBL/GenBank/DDBJ whole genome shotgun (WGS) entry which is preliminary data.</text>
</comment>
<evidence type="ECO:0000313" key="3">
    <source>
        <dbReference type="Proteomes" id="UP001150266"/>
    </source>
</evidence>
<dbReference type="PANTHER" id="PTHR36854">
    <property type="entry name" value="CHROMOSOME 9, WHOLE GENOME SHOTGUN SEQUENCE"/>
    <property type="match status" value="1"/>
</dbReference>
<keyword evidence="3" id="KW-1185">Reference proteome</keyword>
<name>A0A9W9AM74_9AGAR</name>
<dbReference type="AlphaFoldDB" id="A0A9W9AM74"/>